<reference evidence="1 2" key="2">
    <citation type="journal article" date="2022" name="Mol. Ecol. Resour.">
        <title>The genomes of chicory, endive, great burdock and yacon provide insights into Asteraceae paleo-polyploidization history and plant inulin production.</title>
        <authorList>
            <person name="Fan W."/>
            <person name="Wang S."/>
            <person name="Wang H."/>
            <person name="Wang A."/>
            <person name="Jiang F."/>
            <person name="Liu H."/>
            <person name="Zhao H."/>
            <person name="Xu D."/>
            <person name="Zhang Y."/>
        </authorList>
    </citation>
    <scope>NUCLEOTIDE SEQUENCE [LARGE SCALE GENOMIC DNA]</scope>
    <source>
        <strain evidence="2">cv. Yunnan</strain>
        <tissue evidence="1">Leaves</tissue>
    </source>
</reference>
<sequence>MTLFKRKIRKDIMLVQIYVDDIIFGSTNEKFCRDFEDVMKPKFEISKMGELTFFLGLEVKRSNDGTLILQANHPVIMFVVCYCNRYQTNPKKSHEIVVKRIFRYMKGTPRLGLWYPKANSFGLIAYSNSDHGGCQLDRKSVSGGFAALKPVDSALNNGLWYQLEADSDVH</sequence>
<reference evidence="2" key="1">
    <citation type="journal article" date="2022" name="Mol. Ecol. Resour.">
        <title>The genomes of chicory, endive, great burdock and yacon provide insights into Asteraceae palaeo-polyploidization history and plant inulin production.</title>
        <authorList>
            <person name="Fan W."/>
            <person name="Wang S."/>
            <person name="Wang H."/>
            <person name="Wang A."/>
            <person name="Jiang F."/>
            <person name="Liu H."/>
            <person name="Zhao H."/>
            <person name="Xu D."/>
            <person name="Zhang Y."/>
        </authorList>
    </citation>
    <scope>NUCLEOTIDE SEQUENCE [LARGE SCALE GENOMIC DNA]</scope>
    <source>
        <strain evidence="2">cv. Yunnan</strain>
    </source>
</reference>
<protein>
    <submittedName>
        <fullName evidence="1">Uncharacterized protein</fullName>
    </submittedName>
</protein>
<dbReference type="EMBL" id="CM042018">
    <property type="protein sequence ID" value="KAI3829349.1"/>
    <property type="molecule type" value="Genomic_DNA"/>
</dbReference>
<evidence type="ECO:0000313" key="1">
    <source>
        <dbReference type="EMBL" id="KAI3829349.1"/>
    </source>
</evidence>
<gene>
    <name evidence="1" type="ORF">L1987_03469</name>
</gene>
<proteinExistence type="predicted"/>
<name>A0ACB9KAQ2_9ASTR</name>
<dbReference type="Proteomes" id="UP001056120">
    <property type="component" value="Linkage Group LG01"/>
</dbReference>
<evidence type="ECO:0000313" key="2">
    <source>
        <dbReference type="Proteomes" id="UP001056120"/>
    </source>
</evidence>
<comment type="caution">
    <text evidence="1">The sequence shown here is derived from an EMBL/GenBank/DDBJ whole genome shotgun (WGS) entry which is preliminary data.</text>
</comment>
<organism evidence="1 2">
    <name type="scientific">Smallanthus sonchifolius</name>
    <dbReference type="NCBI Taxonomy" id="185202"/>
    <lineage>
        <taxon>Eukaryota</taxon>
        <taxon>Viridiplantae</taxon>
        <taxon>Streptophyta</taxon>
        <taxon>Embryophyta</taxon>
        <taxon>Tracheophyta</taxon>
        <taxon>Spermatophyta</taxon>
        <taxon>Magnoliopsida</taxon>
        <taxon>eudicotyledons</taxon>
        <taxon>Gunneridae</taxon>
        <taxon>Pentapetalae</taxon>
        <taxon>asterids</taxon>
        <taxon>campanulids</taxon>
        <taxon>Asterales</taxon>
        <taxon>Asteraceae</taxon>
        <taxon>Asteroideae</taxon>
        <taxon>Heliantheae alliance</taxon>
        <taxon>Millerieae</taxon>
        <taxon>Smallanthus</taxon>
    </lineage>
</organism>
<keyword evidence="2" id="KW-1185">Reference proteome</keyword>
<accession>A0ACB9KAQ2</accession>